<accession>A0AAV6H209</accession>
<dbReference type="Proteomes" id="UP000823561">
    <property type="component" value="Chromosome 5"/>
</dbReference>
<evidence type="ECO:0000256" key="1">
    <source>
        <dbReference type="SAM" id="MobiDB-lite"/>
    </source>
</evidence>
<reference evidence="2" key="1">
    <citation type="submission" date="2020-10" db="EMBL/GenBank/DDBJ databases">
        <title>Chromosome-scale genome assembly of the Allis shad, Alosa alosa.</title>
        <authorList>
            <person name="Margot Z."/>
            <person name="Christophe K."/>
            <person name="Cabau C."/>
            <person name="Louis A."/>
            <person name="Berthelot C."/>
            <person name="Parey E."/>
            <person name="Roest Crollius H."/>
            <person name="Montfort J."/>
            <person name="Robinson-Rechavi M."/>
            <person name="Bucao C."/>
            <person name="Bouchez O."/>
            <person name="Gislard M."/>
            <person name="Lluch J."/>
            <person name="Milhes M."/>
            <person name="Lampietro C."/>
            <person name="Lopez Roques C."/>
            <person name="Donnadieu C."/>
            <person name="Braasch I."/>
            <person name="Desvignes T."/>
            <person name="Postlethwait J."/>
            <person name="Bobe J."/>
            <person name="Guiguen Y."/>
        </authorList>
    </citation>
    <scope>NUCLEOTIDE SEQUENCE</scope>
    <source>
        <strain evidence="2">M-15738</strain>
        <tissue evidence="2">Blood</tissue>
    </source>
</reference>
<gene>
    <name evidence="2" type="ORF">AALO_G00071340</name>
</gene>
<evidence type="ECO:0000313" key="2">
    <source>
        <dbReference type="EMBL" id="KAG5281368.1"/>
    </source>
</evidence>
<keyword evidence="3" id="KW-1185">Reference proteome</keyword>
<proteinExistence type="predicted"/>
<comment type="caution">
    <text evidence="2">The sequence shown here is derived from an EMBL/GenBank/DDBJ whole genome shotgun (WGS) entry which is preliminary data.</text>
</comment>
<organism evidence="2 3">
    <name type="scientific">Alosa alosa</name>
    <name type="common">allis shad</name>
    <dbReference type="NCBI Taxonomy" id="278164"/>
    <lineage>
        <taxon>Eukaryota</taxon>
        <taxon>Metazoa</taxon>
        <taxon>Chordata</taxon>
        <taxon>Craniata</taxon>
        <taxon>Vertebrata</taxon>
        <taxon>Euteleostomi</taxon>
        <taxon>Actinopterygii</taxon>
        <taxon>Neopterygii</taxon>
        <taxon>Teleostei</taxon>
        <taxon>Clupei</taxon>
        <taxon>Clupeiformes</taxon>
        <taxon>Clupeoidei</taxon>
        <taxon>Clupeidae</taxon>
        <taxon>Alosa</taxon>
    </lineage>
</organism>
<sequence length="84" mass="9173">MSVANKGANDRPTGSSEGAEVQRYVPLLADVDRMHPELADVVRKLSNPSKENDKKPGAPRRGLQTHSRNRPNASVKKNVSTPRS</sequence>
<feature type="compositionally biased region" description="Polar residues" evidence="1">
    <location>
        <begin position="64"/>
        <end position="84"/>
    </location>
</feature>
<feature type="region of interest" description="Disordered" evidence="1">
    <location>
        <begin position="43"/>
        <end position="84"/>
    </location>
</feature>
<dbReference type="EMBL" id="JADWDJ010000005">
    <property type="protein sequence ID" value="KAG5281368.1"/>
    <property type="molecule type" value="Genomic_DNA"/>
</dbReference>
<feature type="region of interest" description="Disordered" evidence="1">
    <location>
        <begin position="1"/>
        <end position="21"/>
    </location>
</feature>
<name>A0AAV6H209_9TELE</name>
<protein>
    <submittedName>
        <fullName evidence="2">Uncharacterized protein</fullName>
    </submittedName>
</protein>
<dbReference type="AlphaFoldDB" id="A0AAV6H209"/>
<evidence type="ECO:0000313" key="3">
    <source>
        <dbReference type="Proteomes" id="UP000823561"/>
    </source>
</evidence>